<feature type="transmembrane region" description="Helical" evidence="8">
    <location>
        <begin position="149"/>
        <end position="171"/>
    </location>
</feature>
<keyword evidence="2" id="KW-0813">Transport</keyword>
<evidence type="ECO:0000256" key="1">
    <source>
        <dbReference type="ARBA" id="ARBA00004651"/>
    </source>
</evidence>
<proteinExistence type="predicted"/>
<feature type="domain" description="Major facilitator superfamily (MFS) profile" evidence="9">
    <location>
        <begin position="1"/>
        <end position="258"/>
    </location>
</feature>
<dbReference type="PROSITE" id="PS50850">
    <property type="entry name" value="MFS"/>
    <property type="match status" value="1"/>
</dbReference>
<accession>A0ABV5CKJ2</accession>
<feature type="transmembrane region" description="Helical" evidence="8">
    <location>
        <begin position="125"/>
        <end position="143"/>
    </location>
</feature>
<keyword evidence="4 8" id="KW-0812">Transmembrane</keyword>
<keyword evidence="3" id="KW-1003">Cell membrane</keyword>
<evidence type="ECO:0000313" key="10">
    <source>
        <dbReference type="EMBL" id="MFB6392513.1"/>
    </source>
</evidence>
<evidence type="ECO:0000256" key="5">
    <source>
        <dbReference type="ARBA" id="ARBA00022989"/>
    </source>
</evidence>
<protein>
    <submittedName>
        <fullName evidence="10">MFS transporter</fullName>
    </submittedName>
</protein>
<gene>
    <name evidence="10" type="ORF">AAFH96_05275</name>
</gene>
<dbReference type="Gene3D" id="1.20.1250.20">
    <property type="entry name" value="MFS general substrate transporter like domains"/>
    <property type="match status" value="1"/>
</dbReference>
<feature type="transmembrane region" description="Helical" evidence="8">
    <location>
        <begin position="95"/>
        <end position="118"/>
    </location>
</feature>
<dbReference type="PANTHER" id="PTHR42718">
    <property type="entry name" value="MAJOR FACILITATOR SUPERFAMILY MULTIDRUG TRANSPORTER MFSC"/>
    <property type="match status" value="1"/>
</dbReference>
<dbReference type="EMBL" id="JBCGDC010000010">
    <property type="protein sequence ID" value="MFB6392513.1"/>
    <property type="molecule type" value="Genomic_DNA"/>
</dbReference>
<evidence type="ECO:0000256" key="8">
    <source>
        <dbReference type="SAM" id="Phobius"/>
    </source>
</evidence>
<keyword evidence="6 8" id="KW-0472">Membrane</keyword>
<dbReference type="InterPro" id="IPR036259">
    <property type="entry name" value="MFS_trans_sf"/>
</dbReference>
<dbReference type="SUPFAM" id="SSF103473">
    <property type="entry name" value="MFS general substrate transporter"/>
    <property type="match status" value="1"/>
</dbReference>
<feature type="region of interest" description="Disordered" evidence="7">
    <location>
        <begin position="260"/>
        <end position="283"/>
    </location>
</feature>
<evidence type="ECO:0000256" key="7">
    <source>
        <dbReference type="SAM" id="MobiDB-lite"/>
    </source>
</evidence>
<evidence type="ECO:0000256" key="2">
    <source>
        <dbReference type="ARBA" id="ARBA00022448"/>
    </source>
</evidence>
<evidence type="ECO:0000256" key="6">
    <source>
        <dbReference type="ARBA" id="ARBA00023136"/>
    </source>
</evidence>
<name>A0ABV5CKJ2_9ACTN</name>
<dbReference type="RefSeq" id="WP_375733244.1">
    <property type="nucleotide sequence ID" value="NZ_JBCGDC010000010.1"/>
</dbReference>
<dbReference type="InterPro" id="IPR020846">
    <property type="entry name" value="MFS_dom"/>
</dbReference>
<evidence type="ECO:0000313" key="11">
    <source>
        <dbReference type="Proteomes" id="UP001582793"/>
    </source>
</evidence>
<dbReference type="Proteomes" id="UP001582793">
    <property type="component" value="Unassembled WGS sequence"/>
</dbReference>
<dbReference type="InterPro" id="IPR011701">
    <property type="entry name" value="MFS"/>
</dbReference>
<evidence type="ECO:0000256" key="4">
    <source>
        <dbReference type="ARBA" id="ARBA00022692"/>
    </source>
</evidence>
<feature type="transmembrane region" description="Helical" evidence="8">
    <location>
        <begin position="234"/>
        <end position="253"/>
    </location>
</feature>
<keyword evidence="11" id="KW-1185">Reference proteome</keyword>
<evidence type="ECO:0000259" key="9">
    <source>
        <dbReference type="PROSITE" id="PS50850"/>
    </source>
</evidence>
<feature type="transmembrane region" description="Helical" evidence="8">
    <location>
        <begin position="23"/>
        <end position="42"/>
    </location>
</feature>
<evidence type="ECO:0000256" key="3">
    <source>
        <dbReference type="ARBA" id="ARBA00022475"/>
    </source>
</evidence>
<comment type="subcellular location">
    <subcellularLocation>
        <location evidence="1">Cell membrane</location>
        <topology evidence="1">Multi-pass membrane protein</topology>
    </subcellularLocation>
</comment>
<sequence length="283" mass="28960">MSARRIREGERCPDPPCPPPAGGWRSALSIVLLALFVIRQATARQPLLPLRIFRSRAVSGANPVMLPLVAGMFGFQFLTALYLQRLLDLDALRTGFAFLPTPLVIALVSVGVAGRLAARFGPRTVSAAGLTTIAAGLLLLARVPADARYAVDVLPALVLVGAAFGAVLPALMGQAMSAATPDDSGLASGLVNTTQQVGVAIGAAVLATLASTRTGALLGQGESVAAALAGGFRLAYAASAAFALAAAVVAVLLPRPPAEVPVASTPDHRGRPGRWRRRGARVG</sequence>
<organism evidence="10 11">
    <name type="scientific">Polymorphospora lycopeni</name>
    <dbReference type="NCBI Taxonomy" id="3140240"/>
    <lineage>
        <taxon>Bacteria</taxon>
        <taxon>Bacillati</taxon>
        <taxon>Actinomycetota</taxon>
        <taxon>Actinomycetes</taxon>
        <taxon>Micromonosporales</taxon>
        <taxon>Micromonosporaceae</taxon>
        <taxon>Polymorphospora</taxon>
    </lineage>
</organism>
<feature type="compositionally biased region" description="Basic residues" evidence="7">
    <location>
        <begin position="271"/>
        <end position="283"/>
    </location>
</feature>
<feature type="transmembrane region" description="Helical" evidence="8">
    <location>
        <begin position="63"/>
        <end position="83"/>
    </location>
</feature>
<keyword evidence="5 8" id="KW-1133">Transmembrane helix</keyword>
<comment type="caution">
    <text evidence="10">The sequence shown here is derived from an EMBL/GenBank/DDBJ whole genome shotgun (WGS) entry which is preliminary data.</text>
</comment>
<reference evidence="10 11" key="1">
    <citation type="submission" date="2024-04" db="EMBL/GenBank/DDBJ databases">
        <title>Polymorphospora sp. isolated from Baiyangdian Lake in Xiong'an New Area.</title>
        <authorList>
            <person name="Zhang X."/>
            <person name="Liu J."/>
        </authorList>
    </citation>
    <scope>NUCLEOTIDE SEQUENCE [LARGE SCALE GENOMIC DNA]</scope>
    <source>
        <strain evidence="10 11">2-325</strain>
    </source>
</reference>
<dbReference type="Pfam" id="PF07690">
    <property type="entry name" value="MFS_1"/>
    <property type="match status" value="1"/>
</dbReference>
<dbReference type="PANTHER" id="PTHR42718:SF46">
    <property type="entry name" value="BLR6921 PROTEIN"/>
    <property type="match status" value="1"/>
</dbReference>